<dbReference type="InterPro" id="IPR033308">
    <property type="entry name" value="PGAP5/Cdc1/Ted1"/>
</dbReference>
<evidence type="ECO:0000313" key="14">
    <source>
        <dbReference type="Proteomes" id="UP000593562"/>
    </source>
</evidence>
<keyword evidence="8 10" id="KW-0472">Membrane</keyword>
<evidence type="ECO:0000256" key="4">
    <source>
        <dbReference type="ARBA" id="ARBA00022692"/>
    </source>
</evidence>
<keyword evidence="11" id="KW-0732">Signal</keyword>
<evidence type="ECO:0000256" key="1">
    <source>
        <dbReference type="ARBA" id="ARBA00001936"/>
    </source>
</evidence>
<keyword evidence="9" id="KW-0464">Manganese</keyword>
<dbReference type="FunFam" id="3.60.21.10:FF:000135">
    <property type="entry name" value="Os06g0222800 protein"/>
    <property type="match status" value="1"/>
</dbReference>
<keyword evidence="14" id="KW-1185">Reference proteome</keyword>
<dbReference type="AlphaFoldDB" id="A0A7J7D1N5"/>
<evidence type="ECO:0000256" key="5">
    <source>
        <dbReference type="ARBA" id="ARBA00022723"/>
    </source>
</evidence>
<comment type="cofactor">
    <cofactor evidence="1">
        <name>Mn(2+)</name>
        <dbReference type="ChEBI" id="CHEBI:29035"/>
    </cofactor>
</comment>
<dbReference type="InterPro" id="IPR029052">
    <property type="entry name" value="Metallo-depent_PP-like"/>
</dbReference>
<dbReference type="GO" id="GO:0006506">
    <property type="term" value="P:GPI anchor biosynthetic process"/>
    <property type="evidence" value="ECO:0007669"/>
    <property type="project" value="InterPro"/>
</dbReference>
<feature type="chain" id="PRO_5029829576" evidence="11">
    <location>
        <begin position="26"/>
        <end position="403"/>
    </location>
</feature>
<feature type="transmembrane region" description="Helical" evidence="10">
    <location>
        <begin position="375"/>
        <end position="393"/>
    </location>
</feature>
<comment type="subcellular location">
    <subcellularLocation>
        <location evidence="2">Membrane</location>
        <topology evidence="2">Multi-pass membrane protein</topology>
    </subcellularLocation>
</comment>
<evidence type="ECO:0000256" key="10">
    <source>
        <dbReference type="SAM" id="Phobius"/>
    </source>
</evidence>
<comment type="similarity">
    <text evidence="3">Belongs to the metallophosphoesterase superfamily. MPPE1 family.</text>
</comment>
<dbReference type="PANTHER" id="PTHR13315">
    <property type="entry name" value="METALLO PHOSPHOESTERASE RELATED"/>
    <property type="match status" value="1"/>
</dbReference>
<comment type="caution">
    <text evidence="13">The sequence shown here is derived from an EMBL/GenBank/DDBJ whole genome shotgun (WGS) entry which is preliminary data.</text>
</comment>
<gene>
    <name evidence="13" type="ORF">HS088_TW11G00310</name>
</gene>
<dbReference type="GO" id="GO:0046872">
    <property type="term" value="F:metal ion binding"/>
    <property type="evidence" value="ECO:0007669"/>
    <property type="project" value="UniProtKB-KW"/>
</dbReference>
<evidence type="ECO:0000256" key="8">
    <source>
        <dbReference type="ARBA" id="ARBA00023136"/>
    </source>
</evidence>
<dbReference type="OrthoDB" id="9984693at2759"/>
<evidence type="ECO:0000259" key="12">
    <source>
        <dbReference type="Pfam" id="PF00149"/>
    </source>
</evidence>
<proteinExistence type="inferred from homology"/>
<reference evidence="13 14" key="1">
    <citation type="journal article" date="2020" name="Nat. Commun.">
        <title>Genome of Tripterygium wilfordii and identification of cytochrome P450 involved in triptolide biosynthesis.</title>
        <authorList>
            <person name="Tu L."/>
            <person name="Su P."/>
            <person name="Zhang Z."/>
            <person name="Gao L."/>
            <person name="Wang J."/>
            <person name="Hu T."/>
            <person name="Zhou J."/>
            <person name="Zhang Y."/>
            <person name="Zhao Y."/>
            <person name="Liu Y."/>
            <person name="Song Y."/>
            <person name="Tong Y."/>
            <person name="Lu Y."/>
            <person name="Yang J."/>
            <person name="Xu C."/>
            <person name="Jia M."/>
            <person name="Peters R.J."/>
            <person name="Huang L."/>
            <person name="Gao W."/>
        </authorList>
    </citation>
    <scope>NUCLEOTIDE SEQUENCE [LARGE SCALE GENOMIC DNA]</scope>
    <source>
        <strain evidence="14">cv. XIE 37</strain>
        <tissue evidence="13">Leaf</tissue>
    </source>
</reference>
<keyword evidence="7 10" id="KW-1133">Transmembrane helix</keyword>
<sequence>MALGYWRPLLPLLCLSCLLLYEEWASISSCKIVPGKDPDDYSRGKVEASSDDLKVMIVANLHLQGSEAGLFDLYFRDYYLSKFFRKSFQSLNPDMLIVLGDVSARGSELTKSKWVSVLNQFHKMLGPFLGLPFHVVLGDRDIGECGELDANFVQLLAASFPGLDSAGCGAFEISNTTFVSVNAVALLCDNNEFRFSVEKVIERESIDLQMENEGAAGIINEFHNFRETSHHFELRENDVLPGSGPVLLLHFPLNRRADYHCNGGRNAWSVSRHSQQNFKKCDSRQFIGAGPYDLLQTVPANATEYIFQALRPRFIFSAHSHEFCDITHSDGTREITVPAMTWKAKDDPGFVVATFGKDRKGVSVSYCALARESHVLATYTTLLVSFVVLWFISKAPHSGCLRR</sequence>
<keyword evidence="4 10" id="KW-0812">Transmembrane</keyword>
<evidence type="ECO:0000256" key="7">
    <source>
        <dbReference type="ARBA" id="ARBA00022989"/>
    </source>
</evidence>
<organism evidence="13 14">
    <name type="scientific">Tripterygium wilfordii</name>
    <name type="common">Thunder God vine</name>
    <dbReference type="NCBI Taxonomy" id="458696"/>
    <lineage>
        <taxon>Eukaryota</taxon>
        <taxon>Viridiplantae</taxon>
        <taxon>Streptophyta</taxon>
        <taxon>Embryophyta</taxon>
        <taxon>Tracheophyta</taxon>
        <taxon>Spermatophyta</taxon>
        <taxon>Magnoliopsida</taxon>
        <taxon>eudicotyledons</taxon>
        <taxon>Gunneridae</taxon>
        <taxon>Pentapetalae</taxon>
        <taxon>rosids</taxon>
        <taxon>fabids</taxon>
        <taxon>Celastrales</taxon>
        <taxon>Celastraceae</taxon>
        <taxon>Tripterygium</taxon>
    </lineage>
</organism>
<evidence type="ECO:0000256" key="11">
    <source>
        <dbReference type="SAM" id="SignalP"/>
    </source>
</evidence>
<dbReference type="GO" id="GO:0016020">
    <property type="term" value="C:membrane"/>
    <property type="evidence" value="ECO:0007669"/>
    <property type="project" value="UniProtKB-SubCell"/>
</dbReference>
<dbReference type="SUPFAM" id="SSF56300">
    <property type="entry name" value="Metallo-dependent phosphatases"/>
    <property type="match status" value="1"/>
</dbReference>
<evidence type="ECO:0000313" key="13">
    <source>
        <dbReference type="EMBL" id="KAF5740244.1"/>
    </source>
</evidence>
<dbReference type="EMBL" id="JAAARO010000011">
    <property type="protein sequence ID" value="KAF5740244.1"/>
    <property type="molecule type" value="Genomic_DNA"/>
</dbReference>
<feature type="domain" description="Calcineurin-like phosphoesterase" evidence="12">
    <location>
        <begin position="55"/>
        <end position="322"/>
    </location>
</feature>
<dbReference type="InterPro" id="IPR004843">
    <property type="entry name" value="Calcineurin-like_PHP"/>
</dbReference>
<evidence type="ECO:0000256" key="3">
    <source>
        <dbReference type="ARBA" id="ARBA00008895"/>
    </source>
</evidence>
<dbReference type="InParanoid" id="A0A7J7D1N5"/>
<dbReference type="GO" id="GO:0016787">
    <property type="term" value="F:hydrolase activity"/>
    <property type="evidence" value="ECO:0007669"/>
    <property type="project" value="UniProtKB-KW"/>
</dbReference>
<keyword evidence="6" id="KW-0378">Hydrolase</keyword>
<dbReference type="PANTHER" id="PTHR13315:SF0">
    <property type="entry name" value="METALLOPHOSPHOESTERASE 1"/>
    <property type="match status" value="1"/>
</dbReference>
<name>A0A7J7D1N5_TRIWF</name>
<dbReference type="Pfam" id="PF00149">
    <property type="entry name" value="Metallophos"/>
    <property type="match status" value="1"/>
</dbReference>
<evidence type="ECO:0000256" key="9">
    <source>
        <dbReference type="ARBA" id="ARBA00023211"/>
    </source>
</evidence>
<protein>
    <submittedName>
        <fullName evidence="13">Metallophosphoesterase 1-like</fullName>
    </submittedName>
</protein>
<feature type="signal peptide" evidence="11">
    <location>
        <begin position="1"/>
        <end position="25"/>
    </location>
</feature>
<evidence type="ECO:0000256" key="2">
    <source>
        <dbReference type="ARBA" id="ARBA00004141"/>
    </source>
</evidence>
<dbReference type="Proteomes" id="UP000593562">
    <property type="component" value="Unassembled WGS sequence"/>
</dbReference>
<evidence type="ECO:0000256" key="6">
    <source>
        <dbReference type="ARBA" id="ARBA00022801"/>
    </source>
</evidence>
<keyword evidence="5" id="KW-0479">Metal-binding</keyword>
<accession>A0A7J7D1N5</accession>